<feature type="compositionally biased region" description="Acidic residues" evidence="9">
    <location>
        <begin position="22"/>
        <end position="53"/>
    </location>
</feature>
<feature type="compositionally biased region" description="Basic and acidic residues" evidence="9">
    <location>
        <begin position="469"/>
        <end position="482"/>
    </location>
</feature>
<evidence type="ECO:0000256" key="3">
    <source>
        <dbReference type="ARBA" id="ARBA00022737"/>
    </source>
</evidence>
<dbReference type="InterPro" id="IPR013087">
    <property type="entry name" value="Znf_C2H2_type"/>
</dbReference>
<feature type="domain" description="C2H2-type" evidence="10">
    <location>
        <begin position="424"/>
        <end position="447"/>
    </location>
</feature>
<dbReference type="GO" id="GO:0005694">
    <property type="term" value="C:chromosome"/>
    <property type="evidence" value="ECO:0007669"/>
    <property type="project" value="UniProtKB-ARBA"/>
</dbReference>
<comment type="subcellular location">
    <subcellularLocation>
        <location evidence="1">Nucleus</location>
    </subcellularLocation>
</comment>
<sequence length="730" mass="82600">MESSQPPNRKKEVFQWSTPADEFADDVGSDVEEEVVAEVDVEEEGEGEEEEEERLALDATCGSDSDDDPLRHEMPHEEDVEEEPMDEESFNVDQETGGIIINLGVEEADKFSALENLGKRRGRKVGEILKPKHKYPCPKCNKEWNWPWELRRHIVTHYREKERQETSAYKCETCGKGFQWKRDLAQHRRLHTGEKLLICSVCQKKFTTRQALLHHVVVHTGEKPFQCAFCGNKFTQPANLRTHMKKKHPEMNCKGNKCPHCGEAFTSIVAVHQHVLDDHQNLVAEARENLELDRIKKEAEKIRKEKEKLEKRKIRIKEKVMNIAHGDRPYKRVNEWEMEYEFQLGEGLVRGVDWDRTPSNGELSCDQCDRKFGWRYEVMFHGLCHLVDEEGNAKNKVCPECDTAFKVPIGLKHHLVLHTGETPFLCLHCWKSFASHIDLKLHIRKEHLLHLLPTTGSSKSKKGGSDNASDEKHGIKKEDKKSAVRLAKANSSLDSSVTVVVENEEGGNNVSVSGTGDSQTQETETIVIEGEQISNDQDMIVIVQSGEFEESQGLIVVDPSQIRQINGSRMEVEHSSNAESERKESSNPTSLNQFVKLQVSEGCDETTVVVSQEETAQDESDESTYVVVDSNNRIHIQSQKDRGAPPTEEQILSSTEDSKIVLEREEMMSQESNEKNTFSSEAGGDAEPSVATDDSDNVPSSEQHSNSDSDVHTETIIEDTKVVVLDKDNA</sequence>
<feature type="domain" description="C2H2-type" evidence="10">
    <location>
        <begin position="135"/>
        <end position="162"/>
    </location>
</feature>
<feature type="compositionally biased region" description="Acidic residues" evidence="9">
    <location>
        <begin position="78"/>
        <end position="88"/>
    </location>
</feature>
<feature type="compositionally biased region" description="Basic and acidic residues" evidence="9">
    <location>
        <begin position="705"/>
        <end position="730"/>
    </location>
</feature>
<feature type="region of interest" description="Disordered" evidence="9">
    <location>
        <begin position="1"/>
        <end position="88"/>
    </location>
</feature>
<name>A0A0K2UJX0_LEPSM</name>
<keyword evidence="2" id="KW-0479">Metal-binding</keyword>
<dbReference type="EMBL" id="HACA01020605">
    <property type="protein sequence ID" value="CDW37966.1"/>
    <property type="molecule type" value="Transcribed_RNA"/>
</dbReference>
<keyword evidence="6" id="KW-0539">Nucleus</keyword>
<dbReference type="InterPro" id="IPR036236">
    <property type="entry name" value="Znf_C2H2_sf"/>
</dbReference>
<dbReference type="GO" id="GO:0045893">
    <property type="term" value="P:positive regulation of DNA-templated transcription"/>
    <property type="evidence" value="ECO:0007669"/>
    <property type="project" value="UniProtKB-ARBA"/>
</dbReference>
<feature type="compositionally biased region" description="Basic and acidic residues" evidence="9">
    <location>
        <begin position="68"/>
        <end position="77"/>
    </location>
</feature>
<dbReference type="FunFam" id="3.30.160.60:FF:001732">
    <property type="entry name" value="Zgc:162936"/>
    <property type="match status" value="1"/>
</dbReference>
<evidence type="ECO:0000256" key="8">
    <source>
        <dbReference type="SAM" id="Coils"/>
    </source>
</evidence>
<dbReference type="GO" id="GO:0005634">
    <property type="term" value="C:nucleus"/>
    <property type="evidence" value="ECO:0007669"/>
    <property type="project" value="UniProtKB-SubCell"/>
</dbReference>
<feature type="compositionally biased region" description="Basic and acidic residues" evidence="9">
    <location>
        <begin position="656"/>
        <end position="667"/>
    </location>
</feature>
<evidence type="ECO:0000256" key="9">
    <source>
        <dbReference type="SAM" id="MobiDB-lite"/>
    </source>
</evidence>
<dbReference type="Pfam" id="PF00096">
    <property type="entry name" value="zf-C2H2"/>
    <property type="match status" value="2"/>
</dbReference>
<dbReference type="FunFam" id="3.30.160.60:FF:000512">
    <property type="entry name" value="zinc finger protein 197 isoform X1"/>
    <property type="match status" value="1"/>
</dbReference>
<dbReference type="GO" id="GO:0000981">
    <property type="term" value="F:DNA-binding transcription factor activity, RNA polymerase II-specific"/>
    <property type="evidence" value="ECO:0007669"/>
    <property type="project" value="TreeGrafter"/>
</dbReference>
<dbReference type="SUPFAM" id="SSF57667">
    <property type="entry name" value="beta-beta-alpha zinc fingers"/>
    <property type="match status" value="3"/>
</dbReference>
<evidence type="ECO:0000256" key="7">
    <source>
        <dbReference type="PROSITE-ProRule" id="PRU00042"/>
    </source>
</evidence>
<feature type="region of interest" description="Disordered" evidence="9">
    <location>
        <begin position="454"/>
        <end position="487"/>
    </location>
</feature>
<feature type="coiled-coil region" evidence="8">
    <location>
        <begin position="276"/>
        <end position="319"/>
    </location>
</feature>
<keyword evidence="3" id="KW-0677">Repeat</keyword>
<feature type="domain" description="C2H2-type" evidence="10">
    <location>
        <begin position="197"/>
        <end position="224"/>
    </location>
</feature>
<dbReference type="OrthoDB" id="1405595at2759"/>
<feature type="compositionally biased region" description="Polar residues" evidence="9">
    <location>
        <begin position="669"/>
        <end position="680"/>
    </location>
</feature>
<feature type="domain" description="C2H2-type" evidence="10">
    <location>
        <begin position="169"/>
        <end position="196"/>
    </location>
</feature>
<evidence type="ECO:0000256" key="2">
    <source>
        <dbReference type="ARBA" id="ARBA00022723"/>
    </source>
</evidence>
<dbReference type="AlphaFoldDB" id="A0A0K2UJX0"/>
<keyword evidence="4 7" id="KW-0863">Zinc-finger</keyword>
<feature type="compositionally biased region" description="Low complexity" evidence="9">
    <location>
        <begin position="502"/>
        <end position="514"/>
    </location>
</feature>
<dbReference type="PROSITE" id="PS00028">
    <property type="entry name" value="ZINC_FINGER_C2H2_1"/>
    <property type="match status" value="8"/>
</dbReference>
<accession>A0A0K2UJX0</accession>
<evidence type="ECO:0000256" key="4">
    <source>
        <dbReference type="ARBA" id="ARBA00022771"/>
    </source>
</evidence>
<dbReference type="GO" id="GO:0043565">
    <property type="term" value="F:sequence-specific DNA binding"/>
    <property type="evidence" value="ECO:0007669"/>
    <property type="project" value="UniProtKB-ARBA"/>
</dbReference>
<organism evidence="11">
    <name type="scientific">Lepeophtheirus salmonis</name>
    <name type="common">Salmon louse</name>
    <name type="synonym">Caligus salmonis</name>
    <dbReference type="NCBI Taxonomy" id="72036"/>
    <lineage>
        <taxon>Eukaryota</taxon>
        <taxon>Metazoa</taxon>
        <taxon>Ecdysozoa</taxon>
        <taxon>Arthropoda</taxon>
        <taxon>Crustacea</taxon>
        <taxon>Multicrustacea</taxon>
        <taxon>Hexanauplia</taxon>
        <taxon>Copepoda</taxon>
        <taxon>Siphonostomatoida</taxon>
        <taxon>Caligidae</taxon>
        <taxon>Lepeophtheirus</taxon>
    </lineage>
</organism>
<protein>
    <submittedName>
        <fullName evidence="11">Zinc finger protein 235 [Ictidomys tridecemlineatus]</fullName>
    </submittedName>
</protein>
<dbReference type="PANTHER" id="PTHR24394:SF29">
    <property type="entry name" value="MYONEURIN"/>
    <property type="match status" value="1"/>
</dbReference>
<proteinExistence type="predicted"/>
<evidence type="ECO:0000259" key="10">
    <source>
        <dbReference type="PROSITE" id="PS50157"/>
    </source>
</evidence>
<evidence type="ECO:0000313" key="11">
    <source>
        <dbReference type="EMBL" id="CDW37966.1"/>
    </source>
</evidence>
<keyword evidence="8" id="KW-0175">Coiled coil</keyword>
<evidence type="ECO:0000256" key="1">
    <source>
        <dbReference type="ARBA" id="ARBA00004123"/>
    </source>
</evidence>
<reference evidence="11" key="1">
    <citation type="submission" date="2014-05" db="EMBL/GenBank/DDBJ databases">
        <authorList>
            <person name="Chronopoulou M."/>
        </authorList>
    </citation>
    <scope>NUCLEOTIDE SEQUENCE</scope>
    <source>
        <tissue evidence="11">Whole organism</tissue>
    </source>
</reference>
<feature type="domain" description="C2H2-type" evidence="10">
    <location>
        <begin position="225"/>
        <end position="248"/>
    </location>
</feature>
<evidence type="ECO:0000256" key="5">
    <source>
        <dbReference type="ARBA" id="ARBA00022833"/>
    </source>
</evidence>
<gene>
    <name evidence="11" type="primary">Znf235</name>
</gene>
<keyword evidence="5" id="KW-0862">Zinc</keyword>
<feature type="region of interest" description="Disordered" evidence="9">
    <location>
        <begin position="502"/>
        <end position="523"/>
    </location>
</feature>
<dbReference type="PANTHER" id="PTHR24394">
    <property type="entry name" value="ZINC FINGER PROTEIN"/>
    <property type="match status" value="1"/>
</dbReference>
<feature type="region of interest" description="Disordered" evidence="9">
    <location>
        <begin position="567"/>
        <end position="591"/>
    </location>
</feature>
<dbReference type="GO" id="GO:0008270">
    <property type="term" value="F:zinc ion binding"/>
    <property type="evidence" value="ECO:0007669"/>
    <property type="project" value="UniProtKB-KW"/>
</dbReference>
<feature type="compositionally biased region" description="Basic and acidic residues" evidence="9">
    <location>
        <begin position="570"/>
        <end position="585"/>
    </location>
</feature>
<feature type="region of interest" description="Disordered" evidence="9">
    <location>
        <begin position="637"/>
        <end position="730"/>
    </location>
</feature>
<dbReference type="SMART" id="SM00355">
    <property type="entry name" value="ZnF_C2H2"/>
    <property type="match status" value="8"/>
</dbReference>
<dbReference type="Gene3D" id="3.30.160.60">
    <property type="entry name" value="Classic Zinc Finger"/>
    <property type="match status" value="4"/>
</dbReference>
<evidence type="ECO:0000256" key="6">
    <source>
        <dbReference type="ARBA" id="ARBA00023242"/>
    </source>
</evidence>
<dbReference type="PROSITE" id="PS50157">
    <property type="entry name" value="ZINC_FINGER_C2H2_2"/>
    <property type="match status" value="6"/>
</dbReference>
<feature type="domain" description="C2H2-type" evidence="10">
    <location>
        <begin position="396"/>
        <end position="423"/>
    </location>
</feature>